<dbReference type="InterPro" id="IPR036691">
    <property type="entry name" value="Endo/exonu/phosph_ase_sf"/>
</dbReference>
<dbReference type="RefSeq" id="WP_227600150.1">
    <property type="nucleotide sequence ID" value="NZ_JAJEPX010000004.1"/>
</dbReference>
<evidence type="ECO:0000313" key="3">
    <source>
        <dbReference type="Proteomes" id="UP001298753"/>
    </source>
</evidence>
<dbReference type="PANTHER" id="PTHR14859">
    <property type="entry name" value="CALCOFLUOR WHITE HYPERSENSITIVE PROTEIN PRECURSOR"/>
    <property type="match status" value="1"/>
</dbReference>
<sequence length="350" mass="38976">MEKLTKECVLQSAARLEQESQDAVMRDIPQFFEAEIVTRFAGAAPQKKELYPLVFNMERGICLAETVDFLKECPALRPYDLILANELDSGCARSGERDTAAEIARALGMQYVFGLEFVELKDAAHGFHGNAIFSRWPILWAEVLRLPEQYNWYYDRQKRIGGRNAVFAKLDVQGQEVGAVSIHLENRTSGAGRLQQMKAVLQEVERVFPGIPVVLGGDLNTNTFDGRDKAVIRHLRDEPEELAAAIEMIDLYEPLLQDCTAAGYAWREASGGADCTRRKPLPEGGCLHMKLDWLLPRGFTVQCSSVISTLTADCGFAAPDSTLARYAQPELSDHNVVRASLALPQKEEKT</sequence>
<dbReference type="SUPFAM" id="SSF56219">
    <property type="entry name" value="DNase I-like"/>
    <property type="match status" value="1"/>
</dbReference>
<keyword evidence="3" id="KW-1185">Reference proteome</keyword>
<feature type="domain" description="Endonuclease/exonuclease/phosphatase" evidence="1">
    <location>
        <begin position="65"/>
        <end position="334"/>
    </location>
</feature>
<reference evidence="2 3" key="1">
    <citation type="submission" date="2021-10" db="EMBL/GenBank/DDBJ databases">
        <title>Anaerobic single-cell dispensing facilitates the cultivation of human gut bacteria.</title>
        <authorList>
            <person name="Afrizal A."/>
        </authorList>
    </citation>
    <scope>NUCLEOTIDE SEQUENCE [LARGE SCALE GENOMIC DNA]</scope>
    <source>
        <strain evidence="2 3">CLA-AA-H270</strain>
    </source>
</reference>
<gene>
    <name evidence="2" type="ORF">LKD22_02555</name>
</gene>
<dbReference type="Gene3D" id="3.60.10.10">
    <property type="entry name" value="Endonuclease/exonuclease/phosphatase"/>
    <property type="match status" value="1"/>
</dbReference>
<protein>
    <recommendedName>
        <fullName evidence="1">Endonuclease/exonuclease/phosphatase domain-containing protein</fullName>
    </recommendedName>
</protein>
<accession>A0AAW4VY18</accession>
<dbReference type="PANTHER" id="PTHR14859:SF1">
    <property type="entry name" value="PGAP2-INTERACTING PROTEIN"/>
    <property type="match status" value="1"/>
</dbReference>
<name>A0AAW4VY18_9FIRM</name>
<dbReference type="GO" id="GO:0016020">
    <property type="term" value="C:membrane"/>
    <property type="evidence" value="ECO:0007669"/>
    <property type="project" value="GOC"/>
</dbReference>
<dbReference type="GO" id="GO:0003824">
    <property type="term" value="F:catalytic activity"/>
    <property type="evidence" value="ECO:0007669"/>
    <property type="project" value="InterPro"/>
</dbReference>
<dbReference type="EMBL" id="JAJEPX010000004">
    <property type="protein sequence ID" value="MCC2176023.1"/>
    <property type="molecule type" value="Genomic_DNA"/>
</dbReference>
<dbReference type="Pfam" id="PF03372">
    <property type="entry name" value="Exo_endo_phos"/>
    <property type="match status" value="1"/>
</dbReference>
<dbReference type="GeneID" id="98660115"/>
<evidence type="ECO:0000313" key="2">
    <source>
        <dbReference type="EMBL" id="MCC2176023.1"/>
    </source>
</evidence>
<dbReference type="Proteomes" id="UP001298753">
    <property type="component" value="Unassembled WGS sequence"/>
</dbReference>
<dbReference type="GO" id="GO:0006506">
    <property type="term" value="P:GPI anchor biosynthetic process"/>
    <property type="evidence" value="ECO:0007669"/>
    <property type="project" value="TreeGrafter"/>
</dbReference>
<proteinExistence type="predicted"/>
<organism evidence="2 3">
    <name type="scientific">Agathobaculum butyriciproducens</name>
    <dbReference type="NCBI Taxonomy" id="1628085"/>
    <lineage>
        <taxon>Bacteria</taxon>
        <taxon>Bacillati</taxon>
        <taxon>Bacillota</taxon>
        <taxon>Clostridia</taxon>
        <taxon>Eubacteriales</taxon>
        <taxon>Butyricicoccaceae</taxon>
        <taxon>Agathobaculum</taxon>
    </lineage>
</organism>
<dbReference type="InterPro" id="IPR005135">
    <property type="entry name" value="Endo/exonuclease/phosphatase"/>
</dbReference>
<dbReference type="InterPro" id="IPR051916">
    <property type="entry name" value="GPI-anchor_lipid_remodeler"/>
</dbReference>
<evidence type="ECO:0000259" key="1">
    <source>
        <dbReference type="Pfam" id="PF03372"/>
    </source>
</evidence>
<comment type="caution">
    <text evidence="2">The sequence shown here is derived from an EMBL/GenBank/DDBJ whole genome shotgun (WGS) entry which is preliminary data.</text>
</comment>
<dbReference type="AlphaFoldDB" id="A0AAW4VY18"/>